<gene>
    <name evidence="4" type="ORF">GBK04_12405</name>
</gene>
<dbReference type="SUPFAM" id="SSF49764">
    <property type="entry name" value="HSP20-like chaperones"/>
    <property type="match status" value="1"/>
</dbReference>
<dbReference type="InterPro" id="IPR031107">
    <property type="entry name" value="Small_HSP"/>
</dbReference>
<dbReference type="PANTHER" id="PTHR11527">
    <property type="entry name" value="HEAT-SHOCK PROTEIN 20 FAMILY MEMBER"/>
    <property type="match status" value="1"/>
</dbReference>
<accession>A0A7C9F3N0</accession>
<reference evidence="4 5" key="1">
    <citation type="submission" date="2019-10" db="EMBL/GenBank/DDBJ databases">
        <title>Draft Genome Sequence of Cytophagaceae sp. SJW1-29.</title>
        <authorList>
            <person name="Choi A."/>
        </authorList>
    </citation>
    <scope>NUCLEOTIDE SEQUENCE [LARGE SCALE GENOMIC DNA]</scope>
    <source>
        <strain evidence="4 5">SJW1-29</strain>
    </source>
</reference>
<evidence type="ECO:0000313" key="5">
    <source>
        <dbReference type="Proteomes" id="UP000479293"/>
    </source>
</evidence>
<dbReference type="Gene3D" id="2.60.40.790">
    <property type="match status" value="1"/>
</dbReference>
<dbReference type="AlphaFoldDB" id="A0A7C9F3N0"/>
<dbReference type="CDD" id="cd06464">
    <property type="entry name" value="ACD_sHsps-like"/>
    <property type="match status" value="1"/>
</dbReference>
<name>A0A7C9F3N0_9BACT</name>
<dbReference type="InterPro" id="IPR008978">
    <property type="entry name" value="HSP20-like_chaperone"/>
</dbReference>
<dbReference type="Pfam" id="PF00011">
    <property type="entry name" value="HSP20"/>
    <property type="match status" value="1"/>
</dbReference>
<evidence type="ECO:0000256" key="2">
    <source>
        <dbReference type="RuleBase" id="RU003616"/>
    </source>
</evidence>
<dbReference type="EMBL" id="WHLY01000002">
    <property type="protein sequence ID" value="MPR34145.1"/>
    <property type="molecule type" value="Genomic_DNA"/>
</dbReference>
<evidence type="ECO:0000256" key="1">
    <source>
        <dbReference type="PROSITE-ProRule" id="PRU00285"/>
    </source>
</evidence>
<dbReference type="PROSITE" id="PS01031">
    <property type="entry name" value="SHSP"/>
    <property type="match status" value="1"/>
</dbReference>
<dbReference type="RefSeq" id="WP_152760113.1">
    <property type="nucleotide sequence ID" value="NZ_WHLY01000002.1"/>
</dbReference>
<sequence>MSLVKFNGNGTLPSLLDDFIGKDMEDLQVWNWPFATRSRVGSVVPSVNIREDNDNFYLEVAAPGMKKKDFNVTLDNGRLTISTERKEEKEEKGNNERYMKREFSFHAFSRSFWLPDTCEQDRIEARYTDGVLHLTVPKKEEAKPKAPRQIKIN</sequence>
<protein>
    <submittedName>
        <fullName evidence="4">Hsp20 family protein</fullName>
    </submittedName>
</protein>
<comment type="caution">
    <text evidence="4">The sequence shown here is derived from an EMBL/GenBank/DDBJ whole genome shotgun (WGS) entry which is preliminary data.</text>
</comment>
<evidence type="ECO:0000313" key="4">
    <source>
        <dbReference type="EMBL" id="MPR34145.1"/>
    </source>
</evidence>
<evidence type="ECO:0000259" key="3">
    <source>
        <dbReference type="PROSITE" id="PS01031"/>
    </source>
</evidence>
<organism evidence="4 5">
    <name type="scientific">Salmonirosea aquatica</name>
    <dbReference type="NCBI Taxonomy" id="2654236"/>
    <lineage>
        <taxon>Bacteria</taxon>
        <taxon>Pseudomonadati</taxon>
        <taxon>Bacteroidota</taxon>
        <taxon>Cytophagia</taxon>
        <taxon>Cytophagales</taxon>
        <taxon>Spirosomataceae</taxon>
        <taxon>Salmonirosea</taxon>
    </lineage>
</organism>
<feature type="domain" description="SHSP" evidence="3">
    <location>
        <begin position="38"/>
        <end position="153"/>
    </location>
</feature>
<comment type="similarity">
    <text evidence="1 2">Belongs to the small heat shock protein (HSP20) family.</text>
</comment>
<keyword evidence="5" id="KW-1185">Reference proteome</keyword>
<dbReference type="InterPro" id="IPR002068">
    <property type="entry name" value="A-crystallin/Hsp20_dom"/>
</dbReference>
<dbReference type="Proteomes" id="UP000479293">
    <property type="component" value="Unassembled WGS sequence"/>
</dbReference>
<proteinExistence type="inferred from homology"/>